<dbReference type="PANTHER" id="PTHR11373">
    <property type="entry name" value="DEOXYNUCLEOSIDE TRIPHOSPHATE TRIPHOSPHOHYDROLASE"/>
    <property type="match status" value="1"/>
</dbReference>
<sequence length="511" mass="59376">MYIYDCLYGEMDFDKIVYQCMLTPEMQRLREVRLGNINSLFLTGSANINRFEHSVGTAYLAKINVEYNNKQLTKQEKNKLILAALFHDIANGPFGHSYEYLCEKQGFNPEKNIGSVINCIFEGAYKKSASLETIYFGQYNQIGRILKKEEVKEIDNIVAGKDKQFSKLISDVIDLDNIDNVFRMAYHMGISFAKQAPIELAQGMMCEKNEIYFKENVLPYLYEWYYTRIKVYKMLLYNPQDFAAKCMLSEIMEVVLKNNPTRIKWYYTDYQLVSLLKDMEEIWTNQLVEVKKEKDINWNFEEIQESKEHVARILKEGYGLELGKKEEIEVNKVSKKIGFAIYNTEYELTESKLLKVKKGSVNVTNIVTRMMTGDLYGCLAIMRTKKLEYSESFLDMSSRCELEEQCNNAIYEEIGNKDITIAFHAIVDRSKTKRQLNIKYLTGEEVQIGESTREMLIGVFIKNPKYGLSKGKKLGVDKRKKCIQTICAVFGKIGLDDLENVKLYDEVKEIE</sequence>
<reference evidence="2 3" key="1">
    <citation type="submission" date="2020-04" db="EMBL/GenBank/DDBJ databases">
        <authorList>
            <person name="Hitch T.C.A."/>
            <person name="Wylensek D."/>
            <person name="Clavel T."/>
        </authorList>
    </citation>
    <scope>NUCLEOTIDE SEQUENCE [LARGE SCALE GENOMIC DNA]</scope>
    <source>
        <strain evidence="2 3">BSM-383-APC-5F</strain>
    </source>
</reference>
<dbReference type="InterPro" id="IPR003607">
    <property type="entry name" value="HD/PDEase_dom"/>
</dbReference>
<evidence type="ECO:0000259" key="1">
    <source>
        <dbReference type="SMART" id="SM00471"/>
    </source>
</evidence>
<gene>
    <name evidence="2" type="ORF">HF855_10580</name>
</gene>
<evidence type="ECO:0000313" key="3">
    <source>
        <dbReference type="Proteomes" id="UP000580130"/>
    </source>
</evidence>
<dbReference type="Pfam" id="PF01966">
    <property type="entry name" value="HD"/>
    <property type="match status" value="1"/>
</dbReference>
<dbReference type="SUPFAM" id="SSF109604">
    <property type="entry name" value="HD-domain/PDEase-like"/>
    <property type="match status" value="1"/>
</dbReference>
<name>A0A848CPS1_9FIRM</name>
<accession>A0A848CPS1</accession>
<dbReference type="GO" id="GO:0008832">
    <property type="term" value="F:dGTPase activity"/>
    <property type="evidence" value="ECO:0007669"/>
    <property type="project" value="TreeGrafter"/>
</dbReference>
<dbReference type="Proteomes" id="UP000580130">
    <property type="component" value="Unassembled WGS sequence"/>
</dbReference>
<dbReference type="SMART" id="SM00471">
    <property type="entry name" value="HDc"/>
    <property type="match status" value="1"/>
</dbReference>
<dbReference type="EMBL" id="JABAFX010000027">
    <property type="protein sequence ID" value="NME57848.1"/>
    <property type="molecule type" value="Genomic_DNA"/>
</dbReference>
<feature type="domain" description="HD/PDEase" evidence="1">
    <location>
        <begin position="46"/>
        <end position="190"/>
    </location>
</feature>
<dbReference type="AlphaFoldDB" id="A0A848CPS1"/>
<proteinExistence type="predicted"/>
<dbReference type="CDD" id="cd00077">
    <property type="entry name" value="HDc"/>
    <property type="match status" value="1"/>
</dbReference>
<dbReference type="GO" id="GO:0006203">
    <property type="term" value="P:dGTP catabolic process"/>
    <property type="evidence" value="ECO:0007669"/>
    <property type="project" value="TreeGrafter"/>
</dbReference>
<organism evidence="2 3">
    <name type="scientific">Dorea formicigenerans</name>
    <dbReference type="NCBI Taxonomy" id="39486"/>
    <lineage>
        <taxon>Bacteria</taxon>
        <taxon>Bacillati</taxon>
        <taxon>Bacillota</taxon>
        <taxon>Clostridia</taxon>
        <taxon>Lachnospirales</taxon>
        <taxon>Lachnospiraceae</taxon>
        <taxon>Dorea</taxon>
    </lineage>
</organism>
<dbReference type="PANTHER" id="PTHR11373:SF4">
    <property type="entry name" value="DEOXYNUCLEOSIDE TRIPHOSPHATE TRIPHOSPHOHYDROLASE SAMHD1"/>
    <property type="match status" value="1"/>
</dbReference>
<dbReference type="Gene3D" id="1.10.3210.10">
    <property type="entry name" value="Hypothetical protein af1432"/>
    <property type="match status" value="1"/>
</dbReference>
<evidence type="ECO:0000313" key="2">
    <source>
        <dbReference type="EMBL" id="NME57848.1"/>
    </source>
</evidence>
<dbReference type="RefSeq" id="WP_168933975.1">
    <property type="nucleotide sequence ID" value="NZ_JABAFX010000027.1"/>
</dbReference>
<comment type="caution">
    <text evidence="2">The sequence shown here is derived from an EMBL/GenBank/DDBJ whole genome shotgun (WGS) entry which is preliminary data.</text>
</comment>
<dbReference type="InterPro" id="IPR050135">
    <property type="entry name" value="dGTPase-like"/>
</dbReference>
<dbReference type="InterPro" id="IPR006674">
    <property type="entry name" value="HD_domain"/>
</dbReference>
<protein>
    <submittedName>
        <fullName evidence="2">HD domain-containing protein</fullName>
    </submittedName>
</protein>